<dbReference type="AlphaFoldDB" id="X0XUB3"/>
<keyword evidence="1" id="KW-0285">Flavoprotein</keyword>
<evidence type="ECO:0000313" key="4">
    <source>
        <dbReference type="EMBL" id="GAG46895.1"/>
    </source>
</evidence>
<dbReference type="GO" id="GO:0050660">
    <property type="term" value="F:flavin adenine dinucleotide binding"/>
    <property type="evidence" value="ECO:0007669"/>
    <property type="project" value="InterPro"/>
</dbReference>
<accession>X0XUB3</accession>
<name>X0XUB3_9ZZZZ</name>
<dbReference type="InterPro" id="IPR016164">
    <property type="entry name" value="FAD-linked_Oxase-like_C"/>
</dbReference>
<dbReference type="Gene3D" id="1.10.45.10">
    <property type="entry name" value="Vanillyl-alcohol Oxidase, Chain A, domain 4"/>
    <property type="match status" value="1"/>
</dbReference>
<dbReference type="GO" id="GO:0003824">
    <property type="term" value="F:catalytic activity"/>
    <property type="evidence" value="ECO:0007669"/>
    <property type="project" value="InterPro"/>
</dbReference>
<dbReference type="InterPro" id="IPR016171">
    <property type="entry name" value="Vanillyl_alc_oxidase_C-sub2"/>
</dbReference>
<dbReference type="SUPFAM" id="SSF55103">
    <property type="entry name" value="FAD-linked oxidases, C-terminal domain"/>
    <property type="match status" value="1"/>
</dbReference>
<gene>
    <name evidence="4" type="ORF">S01H1_82016</name>
</gene>
<protein>
    <recommendedName>
        <fullName evidence="3">FAD-binding oxidoreductase/transferase type 4 C-terminal domain-containing protein</fullName>
    </recommendedName>
</protein>
<evidence type="ECO:0000256" key="1">
    <source>
        <dbReference type="ARBA" id="ARBA00022630"/>
    </source>
</evidence>
<dbReference type="Pfam" id="PF02913">
    <property type="entry name" value="FAD-oxidase_C"/>
    <property type="match status" value="1"/>
</dbReference>
<feature type="non-terminal residue" evidence="4">
    <location>
        <position position="1"/>
    </location>
</feature>
<dbReference type="EMBL" id="BARS01055564">
    <property type="protein sequence ID" value="GAG46895.1"/>
    <property type="molecule type" value="Genomic_DNA"/>
</dbReference>
<reference evidence="4" key="1">
    <citation type="journal article" date="2014" name="Front. Microbiol.">
        <title>High frequency of phylogenetically diverse reductive dehalogenase-homologous genes in deep subseafloor sedimentary metagenomes.</title>
        <authorList>
            <person name="Kawai M."/>
            <person name="Futagami T."/>
            <person name="Toyoda A."/>
            <person name="Takaki Y."/>
            <person name="Nishi S."/>
            <person name="Hori S."/>
            <person name="Arai W."/>
            <person name="Tsubouchi T."/>
            <person name="Morono Y."/>
            <person name="Uchiyama I."/>
            <person name="Ito T."/>
            <person name="Fujiyama A."/>
            <person name="Inagaki F."/>
            <person name="Takami H."/>
        </authorList>
    </citation>
    <scope>NUCLEOTIDE SEQUENCE</scope>
    <source>
        <strain evidence="4">Expedition CK06-06</strain>
    </source>
</reference>
<proteinExistence type="predicted"/>
<feature type="domain" description="FAD-binding oxidoreductase/transferase type 4 C-terminal" evidence="3">
    <location>
        <begin position="17"/>
        <end position="39"/>
    </location>
</feature>
<keyword evidence="2" id="KW-0274">FAD</keyword>
<dbReference type="InterPro" id="IPR004113">
    <property type="entry name" value="FAD-bd_oxidored_4_C"/>
</dbReference>
<evidence type="ECO:0000259" key="3">
    <source>
        <dbReference type="Pfam" id="PF02913"/>
    </source>
</evidence>
<organism evidence="4">
    <name type="scientific">marine sediment metagenome</name>
    <dbReference type="NCBI Taxonomy" id="412755"/>
    <lineage>
        <taxon>unclassified sequences</taxon>
        <taxon>metagenomes</taxon>
        <taxon>ecological metagenomes</taxon>
    </lineage>
</organism>
<comment type="caution">
    <text evidence="4">The sequence shown here is derived from an EMBL/GenBank/DDBJ whole genome shotgun (WGS) entry which is preliminary data.</text>
</comment>
<evidence type="ECO:0000256" key="2">
    <source>
        <dbReference type="ARBA" id="ARBA00022827"/>
    </source>
</evidence>
<sequence>NRPYGPIVDELSRRNGDYTTTLKKLKKLFDPNQILNPGNLCF</sequence>